<dbReference type="Proteomes" id="UP001231189">
    <property type="component" value="Unassembled WGS sequence"/>
</dbReference>
<dbReference type="InterPro" id="IPR016135">
    <property type="entry name" value="UBQ-conjugating_enzyme/RWD"/>
</dbReference>
<keyword evidence="3" id="KW-1185">Reference proteome</keyword>
<protein>
    <recommendedName>
        <fullName evidence="1">UBC core domain-containing protein</fullName>
    </recommendedName>
</protein>
<name>A0AAD8RE45_LOLMU</name>
<evidence type="ECO:0000313" key="3">
    <source>
        <dbReference type="Proteomes" id="UP001231189"/>
    </source>
</evidence>
<organism evidence="2 3">
    <name type="scientific">Lolium multiflorum</name>
    <name type="common">Italian ryegrass</name>
    <name type="synonym">Lolium perenne subsp. multiflorum</name>
    <dbReference type="NCBI Taxonomy" id="4521"/>
    <lineage>
        <taxon>Eukaryota</taxon>
        <taxon>Viridiplantae</taxon>
        <taxon>Streptophyta</taxon>
        <taxon>Embryophyta</taxon>
        <taxon>Tracheophyta</taxon>
        <taxon>Spermatophyta</taxon>
        <taxon>Magnoliopsida</taxon>
        <taxon>Liliopsida</taxon>
        <taxon>Poales</taxon>
        <taxon>Poaceae</taxon>
        <taxon>BOP clade</taxon>
        <taxon>Pooideae</taxon>
        <taxon>Poodae</taxon>
        <taxon>Poeae</taxon>
        <taxon>Poeae Chloroplast Group 2 (Poeae type)</taxon>
        <taxon>Loliodinae</taxon>
        <taxon>Loliinae</taxon>
        <taxon>Lolium</taxon>
    </lineage>
</organism>
<reference evidence="2" key="1">
    <citation type="submission" date="2023-07" db="EMBL/GenBank/DDBJ databases">
        <title>A chromosome-level genome assembly of Lolium multiflorum.</title>
        <authorList>
            <person name="Chen Y."/>
            <person name="Copetti D."/>
            <person name="Kolliker R."/>
            <person name="Studer B."/>
        </authorList>
    </citation>
    <scope>NUCLEOTIDE SEQUENCE</scope>
    <source>
        <strain evidence="2">02402/16</strain>
        <tissue evidence="2">Leaf</tissue>
    </source>
</reference>
<feature type="domain" description="UBC core" evidence="1">
    <location>
        <begin position="5"/>
        <end position="152"/>
    </location>
</feature>
<dbReference type="Pfam" id="PF00179">
    <property type="entry name" value="UQ_con"/>
    <property type="match status" value="1"/>
</dbReference>
<sequence>MRSRFSIKRVRKELSVLWVDPPAFCRPGASPMTDPYHFEVIIDGPAGSPYAGGTFPLDVVLPEDYPFKPLKLTFKTKVYHPNIDNEGEIFLDIFKDNWSPALTISKALLSIVSVLYDPLLDLPVRRGVALQYSHDRATFETKAMDWTRRYATVPVVSFYPAAKEGHSRGLRARRAGQLLTALARFRARPIQVHVAPSLAC</sequence>
<dbReference type="Gene3D" id="3.10.110.10">
    <property type="entry name" value="Ubiquitin Conjugating Enzyme"/>
    <property type="match status" value="1"/>
</dbReference>
<dbReference type="PANTHER" id="PTHR24068">
    <property type="entry name" value="UBIQUITIN-CONJUGATING ENZYME E2"/>
    <property type="match status" value="1"/>
</dbReference>
<dbReference type="PROSITE" id="PS50127">
    <property type="entry name" value="UBC_2"/>
    <property type="match status" value="1"/>
</dbReference>
<dbReference type="InterPro" id="IPR000608">
    <property type="entry name" value="UBC"/>
</dbReference>
<dbReference type="SMART" id="SM00212">
    <property type="entry name" value="UBCc"/>
    <property type="match status" value="1"/>
</dbReference>
<evidence type="ECO:0000313" key="2">
    <source>
        <dbReference type="EMBL" id="KAK1619755.1"/>
    </source>
</evidence>
<dbReference type="EMBL" id="JAUUTY010000006">
    <property type="protein sequence ID" value="KAK1619755.1"/>
    <property type="molecule type" value="Genomic_DNA"/>
</dbReference>
<comment type="caution">
    <text evidence="2">The sequence shown here is derived from an EMBL/GenBank/DDBJ whole genome shotgun (WGS) entry which is preliminary data.</text>
</comment>
<accession>A0AAD8RE45</accession>
<dbReference type="SUPFAM" id="SSF54495">
    <property type="entry name" value="UBC-like"/>
    <property type="match status" value="1"/>
</dbReference>
<gene>
    <name evidence="2" type="ORF">QYE76_025272</name>
</gene>
<dbReference type="AlphaFoldDB" id="A0AAD8RE45"/>
<evidence type="ECO:0000259" key="1">
    <source>
        <dbReference type="PROSITE" id="PS50127"/>
    </source>
</evidence>
<proteinExistence type="predicted"/>